<dbReference type="SMART" id="SM00893">
    <property type="entry name" value="ETF"/>
    <property type="match status" value="1"/>
</dbReference>
<name>A0A7V2B0X2_RHOMR</name>
<gene>
    <name evidence="3" type="ORF">ENO59_06960</name>
</gene>
<accession>A0A7V2B0X2</accession>
<comment type="caution">
    <text evidence="3">The sequence shown here is derived from an EMBL/GenBank/DDBJ whole genome shotgun (WGS) entry which is preliminary data.</text>
</comment>
<dbReference type="InterPro" id="IPR012255">
    <property type="entry name" value="ETF_b"/>
</dbReference>
<organism evidence="3">
    <name type="scientific">Rhodothermus marinus</name>
    <name type="common">Rhodothermus obamensis</name>
    <dbReference type="NCBI Taxonomy" id="29549"/>
    <lineage>
        <taxon>Bacteria</taxon>
        <taxon>Pseudomonadati</taxon>
        <taxon>Rhodothermota</taxon>
        <taxon>Rhodothermia</taxon>
        <taxon>Rhodothermales</taxon>
        <taxon>Rhodothermaceae</taxon>
        <taxon>Rhodothermus</taxon>
    </lineage>
</organism>
<sequence>MNLCVCIKQVPDIQAPFRIIDGHLRFDVARYVPNAYDASAVEGALQLIEQHGGKVEVVSIGPPEVSETLRKALAMGALAAYHIEADPTGWDADATAAVLAAFFQHRAYDAIFTGKQSQDTDAGLIGPMLAERLGLPYVSNAVGLAYENGRLVVTRQGDIGREIIELTLPGLVTISNDMNTPRIPSIRGIMEARRKPIERLTLADLGLSTNHLTPRVYVTGYRPLPPRPPGRRLEGEPANVARELLRLLREEARVL</sequence>
<evidence type="ECO:0000259" key="2">
    <source>
        <dbReference type="SMART" id="SM00893"/>
    </source>
</evidence>
<dbReference type="EMBL" id="DSGB01000005">
    <property type="protein sequence ID" value="HER96241.1"/>
    <property type="molecule type" value="Genomic_DNA"/>
</dbReference>
<evidence type="ECO:0000256" key="1">
    <source>
        <dbReference type="ARBA" id="ARBA00022982"/>
    </source>
</evidence>
<reference evidence="3" key="1">
    <citation type="journal article" date="2020" name="mSystems">
        <title>Genome- and Community-Level Interaction Insights into Carbon Utilization and Element Cycling Functions of Hydrothermarchaeota in Hydrothermal Sediment.</title>
        <authorList>
            <person name="Zhou Z."/>
            <person name="Liu Y."/>
            <person name="Xu W."/>
            <person name="Pan J."/>
            <person name="Luo Z.H."/>
            <person name="Li M."/>
        </authorList>
    </citation>
    <scope>NUCLEOTIDE SEQUENCE [LARGE SCALE GENOMIC DNA]</scope>
    <source>
        <strain evidence="3">SpSt-143</strain>
    </source>
</reference>
<protein>
    <submittedName>
        <fullName evidence="3">Electron transfer flavoprotein beta subunit/FixA family protein</fullName>
    </submittedName>
</protein>
<dbReference type="Gene3D" id="3.40.50.620">
    <property type="entry name" value="HUPs"/>
    <property type="match status" value="1"/>
</dbReference>
<keyword evidence="1" id="KW-0813">Transport</keyword>
<evidence type="ECO:0000313" key="3">
    <source>
        <dbReference type="EMBL" id="HER96241.1"/>
    </source>
</evidence>
<dbReference type="InterPro" id="IPR033948">
    <property type="entry name" value="ETF_beta_N"/>
</dbReference>
<dbReference type="PIRSF" id="PIRSF000090">
    <property type="entry name" value="Beta-ETF"/>
    <property type="match status" value="1"/>
</dbReference>
<dbReference type="InterPro" id="IPR014729">
    <property type="entry name" value="Rossmann-like_a/b/a_fold"/>
</dbReference>
<keyword evidence="1" id="KW-0249">Electron transport</keyword>
<dbReference type="GO" id="GO:0009055">
    <property type="term" value="F:electron transfer activity"/>
    <property type="evidence" value="ECO:0007669"/>
    <property type="project" value="InterPro"/>
</dbReference>
<dbReference type="Pfam" id="PF01012">
    <property type="entry name" value="ETF"/>
    <property type="match status" value="1"/>
</dbReference>
<feature type="domain" description="Electron transfer flavoprotein alpha/beta-subunit N-terminal" evidence="2">
    <location>
        <begin position="23"/>
        <end position="209"/>
    </location>
</feature>
<dbReference type="CDD" id="cd01714">
    <property type="entry name" value="ETF_beta"/>
    <property type="match status" value="1"/>
</dbReference>
<dbReference type="PANTHER" id="PTHR21294">
    <property type="entry name" value="ELECTRON TRANSFER FLAVOPROTEIN BETA-SUBUNIT"/>
    <property type="match status" value="1"/>
</dbReference>
<dbReference type="InterPro" id="IPR014730">
    <property type="entry name" value="ETF_a/b_N"/>
</dbReference>
<dbReference type="AlphaFoldDB" id="A0A7V2B0X2"/>
<proteinExistence type="predicted"/>
<dbReference type="SUPFAM" id="SSF52402">
    <property type="entry name" value="Adenine nucleotide alpha hydrolases-like"/>
    <property type="match status" value="1"/>
</dbReference>